<evidence type="ECO:0000256" key="7">
    <source>
        <dbReference type="SAM" id="MobiDB-lite"/>
    </source>
</evidence>
<accession>A0A4W5LS23</accession>
<dbReference type="InterPro" id="IPR050449">
    <property type="entry name" value="Ephrin_rcpt_TKs"/>
</dbReference>
<dbReference type="Gene3D" id="1.10.150.50">
    <property type="entry name" value="Transcription Factor, Ets-1"/>
    <property type="match status" value="1"/>
</dbReference>
<sequence length="170" mass="18990">ASTPSSPPWIGSYDTLPPSRQSIPGETTPPICLFFHILHSRSNGSHSQTVILGKHILRYYGNVLNNSYVRPIVFDLDLSLSNSSSTQPLLSPNPTDLSSVATVSEWLTALRMDRYKDQFERAHLDTLDRVSRLTMEDVQNLGVNLLGHQRKITNAAQQLRTHLTQGQVEV</sequence>
<dbReference type="FunFam" id="1.10.150.50:FF:000001">
    <property type="entry name" value="Ephrin type-A receptor 5"/>
    <property type="match status" value="1"/>
</dbReference>
<evidence type="ECO:0000313" key="9">
    <source>
        <dbReference type="Ensembl" id="ENSHHUP00000028514.1"/>
    </source>
</evidence>
<dbReference type="SMART" id="SM00454">
    <property type="entry name" value="SAM"/>
    <property type="match status" value="1"/>
</dbReference>
<feature type="region of interest" description="Disordered" evidence="7">
    <location>
        <begin position="1"/>
        <end position="21"/>
    </location>
</feature>
<keyword evidence="4" id="KW-0067">ATP-binding</keyword>
<dbReference type="SUPFAM" id="SSF47769">
    <property type="entry name" value="SAM/Pointed domain"/>
    <property type="match status" value="1"/>
</dbReference>
<keyword evidence="5" id="KW-0472">Membrane</keyword>
<evidence type="ECO:0000256" key="1">
    <source>
        <dbReference type="ARBA" id="ARBA00004167"/>
    </source>
</evidence>
<dbReference type="GO" id="GO:0005524">
    <property type="term" value="F:ATP binding"/>
    <property type="evidence" value="ECO:0007669"/>
    <property type="project" value="UniProtKB-KW"/>
</dbReference>
<dbReference type="PROSITE" id="PS50105">
    <property type="entry name" value="SAM_DOMAIN"/>
    <property type="match status" value="1"/>
</dbReference>
<evidence type="ECO:0000256" key="2">
    <source>
        <dbReference type="ARBA" id="ARBA00022729"/>
    </source>
</evidence>
<dbReference type="GO" id="GO:0005005">
    <property type="term" value="F:transmembrane-ephrin receptor activity"/>
    <property type="evidence" value="ECO:0007669"/>
    <property type="project" value="TreeGrafter"/>
</dbReference>
<evidence type="ECO:0000313" key="10">
    <source>
        <dbReference type="Proteomes" id="UP000314982"/>
    </source>
</evidence>
<dbReference type="STRING" id="62062.ENSHHUP00000028514"/>
<keyword evidence="10" id="KW-1185">Reference proteome</keyword>
<reference evidence="9" key="2">
    <citation type="submission" date="2025-08" db="UniProtKB">
        <authorList>
            <consortium name="Ensembl"/>
        </authorList>
    </citation>
    <scope>IDENTIFICATION</scope>
</reference>
<name>A0A4W5LS23_9TELE</name>
<dbReference type="InterPro" id="IPR001660">
    <property type="entry name" value="SAM"/>
</dbReference>
<evidence type="ECO:0000256" key="4">
    <source>
        <dbReference type="ARBA" id="ARBA00022840"/>
    </source>
</evidence>
<evidence type="ECO:0000256" key="6">
    <source>
        <dbReference type="ARBA" id="ARBA00023170"/>
    </source>
</evidence>
<dbReference type="GO" id="GO:0030425">
    <property type="term" value="C:dendrite"/>
    <property type="evidence" value="ECO:0007669"/>
    <property type="project" value="TreeGrafter"/>
</dbReference>
<evidence type="ECO:0000259" key="8">
    <source>
        <dbReference type="PROSITE" id="PS50105"/>
    </source>
</evidence>
<dbReference type="AlphaFoldDB" id="A0A4W5LS23"/>
<organism evidence="9 10">
    <name type="scientific">Hucho hucho</name>
    <name type="common">huchen</name>
    <dbReference type="NCBI Taxonomy" id="62062"/>
    <lineage>
        <taxon>Eukaryota</taxon>
        <taxon>Metazoa</taxon>
        <taxon>Chordata</taxon>
        <taxon>Craniata</taxon>
        <taxon>Vertebrata</taxon>
        <taxon>Euteleostomi</taxon>
        <taxon>Actinopterygii</taxon>
        <taxon>Neopterygii</taxon>
        <taxon>Teleostei</taxon>
        <taxon>Protacanthopterygii</taxon>
        <taxon>Salmoniformes</taxon>
        <taxon>Salmonidae</taxon>
        <taxon>Salmoninae</taxon>
        <taxon>Hucho</taxon>
    </lineage>
</organism>
<feature type="domain" description="SAM" evidence="8">
    <location>
        <begin position="98"/>
        <end position="162"/>
    </location>
</feature>
<keyword evidence="3" id="KW-0547">Nucleotide-binding</keyword>
<keyword evidence="2" id="KW-0732">Signal</keyword>
<dbReference type="GO" id="GO:0007411">
    <property type="term" value="P:axon guidance"/>
    <property type="evidence" value="ECO:0007669"/>
    <property type="project" value="TreeGrafter"/>
</dbReference>
<dbReference type="Ensembl" id="ENSHHUT00000029689.1">
    <property type="protein sequence ID" value="ENSHHUP00000028514.1"/>
    <property type="gene ID" value="ENSHHUG00000018171.1"/>
</dbReference>
<dbReference type="GO" id="GO:0005886">
    <property type="term" value="C:plasma membrane"/>
    <property type="evidence" value="ECO:0007669"/>
    <property type="project" value="TreeGrafter"/>
</dbReference>
<dbReference type="PANTHER" id="PTHR46877">
    <property type="entry name" value="EPH RECEPTOR A5"/>
    <property type="match status" value="1"/>
</dbReference>
<dbReference type="PANTHER" id="PTHR46877:SF15">
    <property type="entry name" value="EPHRIN TYPE-B RECEPTOR 6"/>
    <property type="match status" value="1"/>
</dbReference>
<dbReference type="Proteomes" id="UP000314982">
    <property type="component" value="Unassembled WGS sequence"/>
</dbReference>
<evidence type="ECO:0000256" key="3">
    <source>
        <dbReference type="ARBA" id="ARBA00022741"/>
    </source>
</evidence>
<protein>
    <recommendedName>
        <fullName evidence="8">SAM domain-containing protein</fullName>
    </recommendedName>
</protein>
<dbReference type="GeneTree" id="ENSGT00940000166381"/>
<comment type="subcellular location">
    <subcellularLocation>
        <location evidence="1">Membrane</location>
        <topology evidence="1">Single-pass membrane protein</topology>
    </subcellularLocation>
</comment>
<dbReference type="InterPro" id="IPR013761">
    <property type="entry name" value="SAM/pointed_sf"/>
</dbReference>
<dbReference type="Pfam" id="PF00536">
    <property type="entry name" value="SAM_1"/>
    <property type="match status" value="1"/>
</dbReference>
<evidence type="ECO:0000256" key="5">
    <source>
        <dbReference type="ARBA" id="ARBA00023136"/>
    </source>
</evidence>
<proteinExistence type="predicted"/>
<reference evidence="10" key="1">
    <citation type="submission" date="2018-06" db="EMBL/GenBank/DDBJ databases">
        <title>Genome assembly of Danube salmon.</title>
        <authorList>
            <person name="Macqueen D.J."/>
            <person name="Gundappa M.K."/>
        </authorList>
    </citation>
    <scope>NUCLEOTIDE SEQUENCE [LARGE SCALE GENOMIC DNA]</scope>
</reference>
<reference evidence="9" key="3">
    <citation type="submission" date="2025-09" db="UniProtKB">
        <authorList>
            <consortium name="Ensembl"/>
        </authorList>
    </citation>
    <scope>IDENTIFICATION</scope>
</reference>
<keyword evidence="6" id="KW-0675">Receptor</keyword>